<dbReference type="RefSeq" id="WP_301229238.1">
    <property type="nucleotide sequence ID" value="NZ_JAROCG010000002.1"/>
</dbReference>
<dbReference type="EMBL" id="JAROCG010000002">
    <property type="protein sequence ID" value="MDN4612310.1"/>
    <property type="molecule type" value="Genomic_DNA"/>
</dbReference>
<keyword evidence="2" id="KW-1185">Reference proteome</keyword>
<dbReference type="Proteomes" id="UP001174209">
    <property type="component" value="Unassembled WGS sequence"/>
</dbReference>
<comment type="caution">
    <text evidence="1">The sequence shown here is derived from an EMBL/GenBank/DDBJ whole genome shotgun (WGS) entry which is preliminary data.</text>
</comment>
<organism evidence="1 2">
    <name type="scientific">Arthrobacter burdickii</name>
    <dbReference type="NCBI Taxonomy" id="3035920"/>
    <lineage>
        <taxon>Bacteria</taxon>
        <taxon>Bacillati</taxon>
        <taxon>Actinomycetota</taxon>
        <taxon>Actinomycetes</taxon>
        <taxon>Micrococcales</taxon>
        <taxon>Micrococcaceae</taxon>
        <taxon>Arthrobacter</taxon>
    </lineage>
</organism>
<evidence type="ECO:0000313" key="2">
    <source>
        <dbReference type="Proteomes" id="UP001174209"/>
    </source>
</evidence>
<reference evidence="1" key="1">
    <citation type="submission" date="2023-06" db="EMBL/GenBank/DDBJ databases">
        <title>MT1 and MT2 Draft Genomes of Novel Species.</title>
        <authorList>
            <person name="Venkateswaran K."/>
        </authorList>
    </citation>
    <scope>NUCLEOTIDE SEQUENCE</scope>
    <source>
        <strain evidence="1">IIF3SC-B10</strain>
    </source>
</reference>
<sequence length="98" mass="11214">MLETRRTVSDILPWDVAAHHKTTAVMERFRTISKQQNGLDTSPVEERLLEAWLQGLADNDVVVNYHPDAPPNDASSRGGFYYVPRQPRDKWILRAPVT</sequence>
<evidence type="ECO:0000313" key="1">
    <source>
        <dbReference type="EMBL" id="MDN4612310.1"/>
    </source>
</evidence>
<protein>
    <submittedName>
        <fullName evidence="1">Uncharacterized protein</fullName>
    </submittedName>
</protein>
<gene>
    <name evidence="1" type="ORF">P5G52_15690</name>
</gene>
<proteinExistence type="predicted"/>
<name>A0ABT8K4B8_9MICC</name>
<accession>A0ABT8K4B8</accession>